<sequence length="393" mass="44020">MKTICLFSPGNLPVPAVRGGAIETLLHMLIEQNEVEQKAKFVVVSVYDEEAERASRQYKQTEFIFIKKNKQLDNLYKGAKVLARKLFRIRFDAPNLYYYQGFQKVLDAHPDVVVAEDGYYEAFSGLTKKMGKEKLYLHVHHHLTASEKLADIFTEVISVSAFVKKELLPHSALSENQVTVLRNAIDEDRFKDSLAVSAKKALREKLGMSENDFVVLFCGRVIPEKGVKELILALEKVSDKNVKLLILGSPNFALNTKSTYLDEIEDLVKQNGDRMVFTGYVANNETYQYYGIADVVIVPTLIEEAAPLVVLEAMSVGRPLIVTDSGGIPEYATEACAIILKRDEALVDNLAASITAIKDDAALRESLSEGSKERSKLYTKNVFYTDFIGLFDK</sequence>
<evidence type="ECO:0000259" key="2">
    <source>
        <dbReference type="Pfam" id="PF00534"/>
    </source>
</evidence>
<reference evidence="3 4" key="1">
    <citation type="submission" date="2016-02" db="EMBL/GenBank/DDBJ databases">
        <authorList>
            <person name="Wen L."/>
            <person name="He K."/>
            <person name="Yang H."/>
        </authorList>
    </citation>
    <scope>NUCLEOTIDE SEQUENCE [LARGE SCALE GENOMIC DNA]</scope>
    <source>
        <strain evidence="3">Trichococcus palustris</strain>
    </source>
</reference>
<evidence type="ECO:0000256" key="1">
    <source>
        <dbReference type="ARBA" id="ARBA00022679"/>
    </source>
</evidence>
<gene>
    <name evidence="3" type="ORF">Tpal_2093</name>
</gene>
<keyword evidence="4" id="KW-1185">Reference proteome</keyword>
<accession>A0A143YTB5</accession>
<name>A0A143YTB5_9LACT</name>
<protein>
    <submittedName>
        <fullName evidence="3">Glycosyl transferases group 1</fullName>
    </submittedName>
</protein>
<dbReference type="STRING" id="140314.SAMN04488076_104130"/>
<dbReference type="PANTHER" id="PTHR46401">
    <property type="entry name" value="GLYCOSYLTRANSFERASE WBBK-RELATED"/>
    <property type="match status" value="1"/>
</dbReference>
<dbReference type="GO" id="GO:0016757">
    <property type="term" value="F:glycosyltransferase activity"/>
    <property type="evidence" value="ECO:0007669"/>
    <property type="project" value="InterPro"/>
</dbReference>
<evidence type="ECO:0000313" key="4">
    <source>
        <dbReference type="Proteomes" id="UP000242754"/>
    </source>
</evidence>
<dbReference type="Proteomes" id="UP000242754">
    <property type="component" value="Unassembled WGS sequence"/>
</dbReference>
<evidence type="ECO:0000313" key="3">
    <source>
        <dbReference type="EMBL" id="CZQ97071.1"/>
    </source>
</evidence>
<dbReference type="InterPro" id="IPR001296">
    <property type="entry name" value="Glyco_trans_1"/>
</dbReference>
<dbReference type="EMBL" id="FJNE01000006">
    <property type="protein sequence ID" value="CZQ97071.1"/>
    <property type="molecule type" value="Genomic_DNA"/>
</dbReference>
<organism evidence="3 4">
    <name type="scientific">Trichococcus palustris</name>
    <dbReference type="NCBI Taxonomy" id="140314"/>
    <lineage>
        <taxon>Bacteria</taxon>
        <taxon>Bacillati</taxon>
        <taxon>Bacillota</taxon>
        <taxon>Bacilli</taxon>
        <taxon>Lactobacillales</taxon>
        <taxon>Carnobacteriaceae</taxon>
        <taxon>Trichococcus</taxon>
    </lineage>
</organism>
<dbReference type="RefSeq" id="WP_143084428.1">
    <property type="nucleotide sequence ID" value="NZ_FJNE01000006.1"/>
</dbReference>
<feature type="domain" description="Glycosyl transferase family 1" evidence="2">
    <location>
        <begin position="199"/>
        <end position="373"/>
    </location>
</feature>
<dbReference type="PANTHER" id="PTHR46401:SF2">
    <property type="entry name" value="GLYCOSYLTRANSFERASE WBBK-RELATED"/>
    <property type="match status" value="1"/>
</dbReference>
<dbReference type="AlphaFoldDB" id="A0A143YTB5"/>
<dbReference type="Gene3D" id="3.40.50.2000">
    <property type="entry name" value="Glycogen Phosphorylase B"/>
    <property type="match status" value="2"/>
</dbReference>
<keyword evidence="1 3" id="KW-0808">Transferase</keyword>
<dbReference type="CDD" id="cd03801">
    <property type="entry name" value="GT4_PimA-like"/>
    <property type="match status" value="1"/>
</dbReference>
<dbReference type="OrthoDB" id="139410at2"/>
<dbReference type="Pfam" id="PF00534">
    <property type="entry name" value="Glycos_transf_1"/>
    <property type="match status" value="1"/>
</dbReference>
<dbReference type="SUPFAM" id="SSF53756">
    <property type="entry name" value="UDP-Glycosyltransferase/glycogen phosphorylase"/>
    <property type="match status" value="1"/>
</dbReference>
<proteinExistence type="predicted"/>